<proteinExistence type="predicted"/>
<organism evidence="2 3">
    <name type="scientific">Schizothecium vesticola</name>
    <dbReference type="NCBI Taxonomy" id="314040"/>
    <lineage>
        <taxon>Eukaryota</taxon>
        <taxon>Fungi</taxon>
        <taxon>Dikarya</taxon>
        <taxon>Ascomycota</taxon>
        <taxon>Pezizomycotina</taxon>
        <taxon>Sordariomycetes</taxon>
        <taxon>Sordariomycetidae</taxon>
        <taxon>Sordariales</taxon>
        <taxon>Schizotheciaceae</taxon>
        <taxon>Schizothecium</taxon>
    </lineage>
</organism>
<dbReference type="Proteomes" id="UP001172155">
    <property type="component" value="Unassembled WGS sequence"/>
</dbReference>
<keyword evidence="2" id="KW-0808">Transferase</keyword>
<dbReference type="SUPFAM" id="SSF53335">
    <property type="entry name" value="S-adenosyl-L-methionine-dependent methyltransferases"/>
    <property type="match status" value="1"/>
</dbReference>
<dbReference type="AlphaFoldDB" id="A0AA40BNY6"/>
<dbReference type="EMBL" id="JAUKUD010000007">
    <property type="protein sequence ID" value="KAK0737729.1"/>
    <property type="molecule type" value="Genomic_DNA"/>
</dbReference>
<gene>
    <name evidence="2" type="ORF">B0T18DRAFT_394158</name>
</gene>
<dbReference type="GO" id="GO:0032259">
    <property type="term" value="P:methylation"/>
    <property type="evidence" value="ECO:0007669"/>
    <property type="project" value="UniProtKB-KW"/>
</dbReference>
<feature type="domain" description="Methyltransferase type 11" evidence="1">
    <location>
        <begin position="49"/>
        <end position="142"/>
    </location>
</feature>
<dbReference type="Pfam" id="PF08241">
    <property type="entry name" value="Methyltransf_11"/>
    <property type="match status" value="1"/>
</dbReference>
<dbReference type="InterPro" id="IPR013216">
    <property type="entry name" value="Methyltransf_11"/>
</dbReference>
<dbReference type="GO" id="GO:0008757">
    <property type="term" value="F:S-adenosylmethionine-dependent methyltransferase activity"/>
    <property type="evidence" value="ECO:0007669"/>
    <property type="project" value="InterPro"/>
</dbReference>
<accession>A0AA40BNY6</accession>
<keyword evidence="3" id="KW-1185">Reference proteome</keyword>
<dbReference type="InterPro" id="IPR050508">
    <property type="entry name" value="Methyltransf_Superfamily"/>
</dbReference>
<comment type="caution">
    <text evidence="2">The sequence shown here is derived from an EMBL/GenBank/DDBJ whole genome shotgun (WGS) entry which is preliminary data.</text>
</comment>
<dbReference type="InterPro" id="IPR029063">
    <property type="entry name" value="SAM-dependent_MTases_sf"/>
</dbReference>
<keyword evidence="2" id="KW-0489">Methyltransferase</keyword>
<sequence length="254" mass="27561">MDPSKHAASQYSSTSSNLSQRLAIHAWNTSSQSWFSWVRDRLPKEGSILEIGAGTGLLWKQPDHPVVANLSLTLTDFSPAMCDELRTIPGAVVTQCDAAALPFDDASFDAVVANHMLYHVDDPDAALREFARVLRPRGHVFIALNGDDHLAELFAVGAAIGRASVIKREARVTVETAPQLLGKYFEGVQAEQAPGDFYVPDVQPVLDYLGTVGDGGALSSEEERIARGMVEPVVREKGGFRVRKDMVLFSGVRG</sequence>
<name>A0AA40BNY6_9PEZI</name>
<dbReference type="CDD" id="cd02440">
    <property type="entry name" value="AdoMet_MTases"/>
    <property type="match status" value="1"/>
</dbReference>
<dbReference type="Gene3D" id="3.40.50.150">
    <property type="entry name" value="Vaccinia Virus protein VP39"/>
    <property type="match status" value="1"/>
</dbReference>
<evidence type="ECO:0000313" key="2">
    <source>
        <dbReference type="EMBL" id="KAK0737729.1"/>
    </source>
</evidence>
<evidence type="ECO:0000259" key="1">
    <source>
        <dbReference type="Pfam" id="PF08241"/>
    </source>
</evidence>
<reference evidence="2" key="1">
    <citation type="submission" date="2023-06" db="EMBL/GenBank/DDBJ databases">
        <title>Genome-scale phylogeny and comparative genomics of the fungal order Sordariales.</title>
        <authorList>
            <consortium name="Lawrence Berkeley National Laboratory"/>
            <person name="Hensen N."/>
            <person name="Bonometti L."/>
            <person name="Westerberg I."/>
            <person name="Brannstrom I.O."/>
            <person name="Guillou S."/>
            <person name="Cros-Aarteil S."/>
            <person name="Calhoun S."/>
            <person name="Haridas S."/>
            <person name="Kuo A."/>
            <person name="Mondo S."/>
            <person name="Pangilinan J."/>
            <person name="Riley R."/>
            <person name="LaButti K."/>
            <person name="Andreopoulos B."/>
            <person name="Lipzen A."/>
            <person name="Chen C."/>
            <person name="Yanf M."/>
            <person name="Daum C."/>
            <person name="Ng V."/>
            <person name="Clum A."/>
            <person name="Steindorff A."/>
            <person name="Ohm R."/>
            <person name="Martin F."/>
            <person name="Silar P."/>
            <person name="Natvig D."/>
            <person name="Lalanne C."/>
            <person name="Gautier V."/>
            <person name="Ament-velasquez S.L."/>
            <person name="Kruys A."/>
            <person name="Hutchinson M.I."/>
            <person name="Powell A.J."/>
            <person name="Barry K."/>
            <person name="Miller A.N."/>
            <person name="Grigoriev I.V."/>
            <person name="Debuchy R."/>
            <person name="Gladieux P."/>
            <person name="Thoren M.H."/>
            <person name="Johannesson H."/>
        </authorList>
    </citation>
    <scope>NUCLEOTIDE SEQUENCE</scope>
    <source>
        <strain evidence="2">SMH3187-1</strain>
    </source>
</reference>
<evidence type="ECO:0000313" key="3">
    <source>
        <dbReference type="Proteomes" id="UP001172155"/>
    </source>
</evidence>
<protein>
    <submittedName>
        <fullName evidence="2">Methyltransferase type 11</fullName>
    </submittedName>
</protein>
<dbReference type="PANTHER" id="PTHR42912">
    <property type="entry name" value="METHYLTRANSFERASE"/>
    <property type="match status" value="1"/>
</dbReference>